<organism evidence="1 2">
    <name type="scientific">Necator americanus</name>
    <name type="common">Human hookworm</name>
    <dbReference type="NCBI Taxonomy" id="51031"/>
    <lineage>
        <taxon>Eukaryota</taxon>
        <taxon>Metazoa</taxon>
        <taxon>Ecdysozoa</taxon>
        <taxon>Nematoda</taxon>
        <taxon>Chromadorea</taxon>
        <taxon>Rhabditida</taxon>
        <taxon>Rhabditina</taxon>
        <taxon>Rhabditomorpha</taxon>
        <taxon>Strongyloidea</taxon>
        <taxon>Ancylostomatidae</taxon>
        <taxon>Bunostominae</taxon>
        <taxon>Necator</taxon>
    </lineage>
</organism>
<accession>A0ABR1E3S6</accession>
<name>A0ABR1E3S6_NECAM</name>
<keyword evidence="2" id="KW-1185">Reference proteome</keyword>
<dbReference type="Proteomes" id="UP001303046">
    <property type="component" value="Unassembled WGS sequence"/>
</dbReference>
<gene>
    <name evidence="1" type="primary">Necator_chrV.g19948</name>
    <name evidence="1" type="ORF">RB195_015156</name>
</gene>
<evidence type="ECO:0000313" key="2">
    <source>
        <dbReference type="Proteomes" id="UP001303046"/>
    </source>
</evidence>
<evidence type="ECO:0000313" key="1">
    <source>
        <dbReference type="EMBL" id="KAK6757163.1"/>
    </source>
</evidence>
<proteinExistence type="predicted"/>
<reference evidence="1 2" key="1">
    <citation type="submission" date="2023-08" db="EMBL/GenBank/DDBJ databases">
        <title>A Necator americanus chromosomal reference genome.</title>
        <authorList>
            <person name="Ilik V."/>
            <person name="Petrzelkova K.J."/>
            <person name="Pardy F."/>
            <person name="Fuh T."/>
            <person name="Niatou-Singa F.S."/>
            <person name="Gouil Q."/>
            <person name="Baker L."/>
            <person name="Ritchie M.E."/>
            <person name="Jex A.R."/>
            <person name="Gazzola D."/>
            <person name="Li H."/>
            <person name="Toshio Fujiwara R."/>
            <person name="Zhan B."/>
            <person name="Aroian R.V."/>
            <person name="Pafco B."/>
            <person name="Schwarz E.M."/>
        </authorList>
    </citation>
    <scope>NUCLEOTIDE SEQUENCE [LARGE SCALE GENOMIC DNA]</scope>
    <source>
        <strain evidence="1 2">Aroian</strain>
        <tissue evidence="1">Whole animal</tissue>
    </source>
</reference>
<comment type="caution">
    <text evidence="1">The sequence shown here is derived from an EMBL/GenBank/DDBJ whole genome shotgun (WGS) entry which is preliminary data.</text>
</comment>
<protein>
    <submittedName>
        <fullName evidence="1">Uncharacterized protein</fullName>
    </submittedName>
</protein>
<sequence length="119" mass="13477">MKHKAITHISSFICVTVTNYDWFISVFYEELSKGLFSTNGKRFETPFSYPASITSSLSARFLNYDSIVIISLLSAKGKPSLTIVIDVTQALPCTFTAPKMWKHWFRCIGVVVRSLSWSL</sequence>
<dbReference type="EMBL" id="JAVFWL010000005">
    <property type="protein sequence ID" value="KAK6757163.1"/>
    <property type="molecule type" value="Genomic_DNA"/>
</dbReference>